<accession>A0A2H9ZXQ8</accession>
<keyword evidence="2" id="KW-1185">Reference proteome</keyword>
<dbReference type="EMBL" id="KZ452995">
    <property type="protein sequence ID" value="PKA48067.1"/>
    <property type="molecule type" value="Genomic_DNA"/>
</dbReference>
<organism evidence="1 2">
    <name type="scientific">Apostasia shenzhenica</name>
    <dbReference type="NCBI Taxonomy" id="1088818"/>
    <lineage>
        <taxon>Eukaryota</taxon>
        <taxon>Viridiplantae</taxon>
        <taxon>Streptophyta</taxon>
        <taxon>Embryophyta</taxon>
        <taxon>Tracheophyta</taxon>
        <taxon>Spermatophyta</taxon>
        <taxon>Magnoliopsida</taxon>
        <taxon>Liliopsida</taxon>
        <taxon>Asparagales</taxon>
        <taxon>Orchidaceae</taxon>
        <taxon>Apostasioideae</taxon>
        <taxon>Apostasia</taxon>
    </lineage>
</organism>
<proteinExistence type="predicted"/>
<dbReference type="AlphaFoldDB" id="A0A2H9ZXQ8"/>
<gene>
    <name evidence="1" type="ORF">AXF42_Ash015830</name>
</gene>
<evidence type="ECO:0000313" key="2">
    <source>
        <dbReference type="Proteomes" id="UP000236161"/>
    </source>
</evidence>
<reference evidence="1 2" key="1">
    <citation type="journal article" date="2017" name="Nature">
        <title>The Apostasia genome and the evolution of orchids.</title>
        <authorList>
            <person name="Zhang G.Q."/>
            <person name="Liu K.W."/>
            <person name="Li Z."/>
            <person name="Lohaus R."/>
            <person name="Hsiao Y.Y."/>
            <person name="Niu S.C."/>
            <person name="Wang J.Y."/>
            <person name="Lin Y.C."/>
            <person name="Xu Q."/>
            <person name="Chen L.J."/>
            <person name="Yoshida K."/>
            <person name="Fujiwara S."/>
            <person name="Wang Z.W."/>
            <person name="Zhang Y.Q."/>
            <person name="Mitsuda N."/>
            <person name="Wang M."/>
            <person name="Liu G.H."/>
            <person name="Pecoraro L."/>
            <person name="Huang H.X."/>
            <person name="Xiao X.J."/>
            <person name="Lin M."/>
            <person name="Wu X.Y."/>
            <person name="Wu W.L."/>
            <person name="Chen Y.Y."/>
            <person name="Chang S.B."/>
            <person name="Sakamoto S."/>
            <person name="Ohme-Takagi M."/>
            <person name="Yagi M."/>
            <person name="Zeng S.J."/>
            <person name="Shen C.Y."/>
            <person name="Yeh C.M."/>
            <person name="Luo Y.B."/>
            <person name="Tsai W.C."/>
            <person name="Van de Peer Y."/>
            <person name="Liu Z.J."/>
        </authorList>
    </citation>
    <scope>NUCLEOTIDE SEQUENCE [LARGE SCALE GENOMIC DNA]</scope>
    <source>
        <strain evidence="2">cv. Shenzhen</strain>
        <tissue evidence="1">Stem</tissue>
    </source>
</reference>
<protein>
    <submittedName>
        <fullName evidence="1">Uncharacterized protein</fullName>
    </submittedName>
</protein>
<name>A0A2H9ZXQ8_9ASPA</name>
<dbReference type="Proteomes" id="UP000236161">
    <property type="component" value="Unassembled WGS sequence"/>
</dbReference>
<sequence length="121" mass="13745">MLCQPFRKDEELMLQIKGDSTILQGNIDLSTLLQDMRYRLTFKVKLSGYHELQLRALAYPPERPVISKDITLTPSAEWTVINGPEFVCAGYGILYYYLIVEGNIPSEDYLSVKGMTVVPVL</sequence>
<evidence type="ECO:0000313" key="1">
    <source>
        <dbReference type="EMBL" id="PKA48067.1"/>
    </source>
</evidence>